<dbReference type="Proteomes" id="UP000052008">
    <property type="component" value="Unassembled WGS sequence"/>
</dbReference>
<dbReference type="STRING" id="1703770.AMJ39_04640"/>
<feature type="zinc finger region" evidence="7">
    <location>
        <begin position="3"/>
        <end position="34"/>
    </location>
</feature>
<dbReference type="PANTHER" id="PTHR30455">
    <property type="entry name" value="TRANSCRIPTIONAL REPRESSOR NRDR"/>
    <property type="match status" value="1"/>
</dbReference>
<dbReference type="GO" id="GO:0005524">
    <property type="term" value="F:ATP binding"/>
    <property type="evidence" value="ECO:0007669"/>
    <property type="project" value="UniProtKB-UniRule"/>
</dbReference>
<evidence type="ECO:0000259" key="8">
    <source>
        <dbReference type="PROSITE" id="PS51161"/>
    </source>
</evidence>
<keyword evidence="3 7" id="KW-0067">ATP-binding</keyword>
<dbReference type="Pfam" id="PF03477">
    <property type="entry name" value="ATP-cone"/>
    <property type="match status" value="1"/>
</dbReference>
<dbReference type="GO" id="GO:0045892">
    <property type="term" value="P:negative regulation of DNA-templated transcription"/>
    <property type="evidence" value="ECO:0007669"/>
    <property type="project" value="UniProtKB-UniRule"/>
</dbReference>
<keyword evidence="7" id="KW-0862">Zinc</keyword>
<evidence type="ECO:0000256" key="3">
    <source>
        <dbReference type="ARBA" id="ARBA00022840"/>
    </source>
</evidence>
<evidence type="ECO:0000256" key="6">
    <source>
        <dbReference type="ARBA" id="ARBA00023163"/>
    </source>
</evidence>
<name>A0A0S7WU38_UNCT6</name>
<dbReference type="AlphaFoldDB" id="A0A0S7WU38"/>
<evidence type="ECO:0000256" key="4">
    <source>
        <dbReference type="ARBA" id="ARBA00023015"/>
    </source>
</evidence>
<keyword evidence="1 7" id="KW-0678">Repressor</keyword>
<dbReference type="GO" id="GO:0008270">
    <property type="term" value="F:zinc ion binding"/>
    <property type="evidence" value="ECO:0007669"/>
    <property type="project" value="UniProtKB-UniRule"/>
</dbReference>
<evidence type="ECO:0000313" key="9">
    <source>
        <dbReference type="EMBL" id="KPJ53433.1"/>
    </source>
</evidence>
<keyword evidence="5 7" id="KW-0238">DNA-binding</keyword>
<feature type="domain" description="ATP-cone" evidence="8">
    <location>
        <begin position="49"/>
        <end position="139"/>
    </location>
</feature>
<dbReference type="HAMAP" id="MF_00440">
    <property type="entry name" value="NrdR"/>
    <property type="match status" value="1"/>
</dbReference>
<comment type="cofactor">
    <cofactor evidence="7">
        <name>Zn(2+)</name>
        <dbReference type="ChEBI" id="CHEBI:29105"/>
    </cofactor>
    <text evidence="7">Binds 1 zinc ion.</text>
</comment>
<evidence type="ECO:0000256" key="7">
    <source>
        <dbReference type="HAMAP-Rule" id="MF_00440"/>
    </source>
</evidence>
<dbReference type="PROSITE" id="PS51161">
    <property type="entry name" value="ATP_CONE"/>
    <property type="match status" value="1"/>
</dbReference>
<dbReference type="NCBIfam" id="TIGR00244">
    <property type="entry name" value="transcriptional regulator NrdR"/>
    <property type="match status" value="1"/>
</dbReference>
<dbReference type="PANTHER" id="PTHR30455:SF2">
    <property type="entry name" value="TRANSCRIPTIONAL REPRESSOR NRDR"/>
    <property type="match status" value="1"/>
</dbReference>
<keyword evidence="7" id="KW-0863">Zinc-finger</keyword>
<proteinExistence type="inferred from homology"/>
<sequence length="151" mass="17696">MKCPFCGFEEDRVIDSRSCQEGRAVRRRRECLGCHQRFTTYEYIERSPLMVVKRDGRREPFDREKLLAGIVTACRKRPVSMDDIEAMVNEIEAELSNPSVSEVTSLEIGEKVMERLRRVDEVSYVRFASVYRKFRDTSEFMEELKGLLGKE</sequence>
<protein>
    <recommendedName>
        <fullName evidence="7">Transcriptional repressor NrdR</fullName>
    </recommendedName>
</protein>
<accession>A0A0S7WU38</accession>
<comment type="caution">
    <text evidence="9">The sequence shown here is derived from an EMBL/GenBank/DDBJ whole genome shotgun (WGS) entry which is preliminary data.</text>
</comment>
<evidence type="ECO:0000313" key="10">
    <source>
        <dbReference type="Proteomes" id="UP000052008"/>
    </source>
</evidence>
<keyword evidence="6 7" id="KW-0804">Transcription</keyword>
<dbReference type="InterPro" id="IPR005144">
    <property type="entry name" value="ATP-cone_dom"/>
</dbReference>
<keyword evidence="4 7" id="KW-0805">Transcription regulation</keyword>
<organism evidence="9 10">
    <name type="scientific">candidate division TA06 bacterium DG_24</name>
    <dbReference type="NCBI Taxonomy" id="1703770"/>
    <lineage>
        <taxon>Bacteria</taxon>
        <taxon>Bacteria division TA06</taxon>
    </lineage>
</organism>
<keyword evidence="7" id="KW-0479">Metal-binding</keyword>
<evidence type="ECO:0000256" key="5">
    <source>
        <dbReference type="ARBA" id="ARBA00023125"/>
    </source>
</evidence>
<evidence type="ECO:0000256" key="2">
    <source>
        <dbReference type="ARBA" id="ARBA00022741"/>
    </source>
</evidence>
<comment type="similarity">
    <text evidence="7">Belongs to the NrdR family.</text>
</comment>
<dbReference type="Pfam" id="PF22811">
    <property type="entry name" value="Zn_ribbon_NrdR"/>
    <property type="match status" value="1"/>
</dbReference>
<keyword evidence="2 7" id="KW-0547">Nucleotide-binding</keyword>
<gene>
    <name evidence="7" type="primary">nrdR</name>
    <name evidence="9" type="ORF">AMJ39_04640</name>
</gene>
<reference evidence="9 10" key="1">
    <citation type="journal article" date="2015" name="Microbiome">
        <title>Genomic resolution of linkages in carbon, nitrogen, and sulfur cycling among widespread estuary sediment bacteria.</title>
        <authorList>
            <person name="Baker B.J."/>
            <person name="Lazar C.S."/>
            <person name="Teske A.P."/>
            <person name="Dick G.J."/>
        </authorList>
    </citation>
    <scope>NUCLEOTIDE SEQUENCE [LARGE SCALE GENOMIC DNA]</scope>
    <source>
        <strain evidence="9">DG_24</strain>
    </source>
</reference>
<dbReference type="EMBL" id="LIZS01000019">
    <property type="protein sequence ID" value="KPJ53433.1"/>
    <property type="molecule type" value="Genomic_DNA"/>
</dbReference>
<evidence type="ECO:0000256" key="1">
    <source>
        <dbReference type="ARBA" id="ARBA00022491"/>
    </source>
</evidence>
<dbReference type="InterPro" id="IPR003796">
    <property type="entry name" value="RNR_NrdR-like"/>
</dbReference>
<comment type="function">
    <text evidence="7">Negatively regulates transcription of bacterial ribonucleotide reductase nrd genes and operons by binding to NrdR-boxes.</text>
</comment>
<dbReference type="PATRIC" id="fig|1703770.3.peg.1882"/>
<dbReference type="InterPro" id="IPR055173">
    <property type="entry name" value="NrdR-like_N"/>
</dbReference>
<dbReference type="GO" id="GO:0003677">
    <property type="term" value="F:DNA binding"/>
    <property type="evidence" value="ECO:0007669"/>
    <property type="project" value="UniProtKB-KW"/>
</dbReference>